<reference evidence="3" key="1">
    <citation type="journal article" date="2020" name="Phytopathology">
        <title>Genome sequence and comparative analysis of Colletotrichum gloeosporioides isolated from Liriodendron leaves.</title>
        <authorList>
            <person name="Fu F.F."/>
            <person name="Hao Z."/>
            <person name="Wang P."/>
            <person name="Lu Y."/>
            <person name="Xue L.J."/>
            <person name="Wei G."/>
            <person name="Tian Y."/>
            <person name="Baishi H."/>
            <person name="Xu H."/>
            <person name="Shi J."/>
            <person name="Cheng T."/>
            <person name="Wang G."/>
            <person name="Yi Y."/>
            <person name="Chen J."/>
        </authorList>
    </citation>
    <scope>NUCLEOTIDE SEQUENCE</scope>
    <source>
        <strain evidence="3">Lc1</strain>
    </source>
</reference>
<accession>A0A8H4FE23</accession>
<dbReference type="Gene3D" id="1.10.510.10">
    <property type="entry name" value="Transferase(Phosphotransferase) domain 1"/>
    <property type="match status" value="1"/>
</dbReference>
<dbReference type="PROSITE" id="PS50011">
    <property type="entry name" value="PROTEIN_KINASE_DOM"/>
    <property type="match status" value="1"/>
</dbReference>
<dbReference type="RefSeq" id="XP_045257600.1">
    <property type="nucleotide sequence ID" value="XM_045413039.1"/>
</dbReference>
<comment type="caution">
    <text evidence="3">The sequence shown here is derived from an EMBL/GenBank/DDBJ whole genome shotgun (WGS) entry which is preliminary data.</text>
</comment>
<proteinExistence type="predicted"/>
<dbReference type="Pfam" id="PF00069">
    <property type="entry name" value="Pkinase"/>
    <property type="match status" value="1"/>
</dbReference>
<reference evidence="3" key="2">
    <citation type="submission" date="2020-03" db="EMBL/GenBank/DDBJ databases">
        <authorList>
            <person name="Fu F.-F."/>
            <person name="Chen J."/>
        </authorList>
    </citation>
    <scope>NUCLEOTIDE SEQUENCE</scope>
    <source>
        <strain evidence="3">Lc1</strain>
    </source>
</reference>
<dbReference type="Proteomes" id="UP000613401">
    <property type="component" value="Unassembled WGS sequence"/>
</dbReference>
<dbReference type="GO" id="GO:0005524">
    <property type="term" value="F:ATP binding"/>
    <property type="evidence" value="ECO:0007669"/>
    <property type="project" value="InterPro"/>
</dbReference>
<feature type="domain" description="Protein kinase" evidence="2">
    <location>
        <begin position="192"/>
        <end position="519"/>
    </location>
</feature>
<protein>
    <recommendedName>
        <fullName evidence="2">Protein kinase domain-containing protein</fullName>
    </recommendedName>
</protein>
<name>A0A8H4FE23_COLGL</name>
<keyword evidence="4" id="KW-1185">Reference proteome</keyword>
<dbReference type="PANTHER" id="PTHR33112:SF10">
    <property type="entry name" value="TOL"/>
    <property type="match status" value="1"/>
</dbReference>
<evidence type="ECO:0000313" key="4">
    <source>
        <dbReference type="Proteomes" id="UP000613401"/>
    </source>
</evidence>
<dbReference type="CDD" id="cd00180">
    <property type="entry name" value="PKc"/>
    <property type="match status" value="1"/>
</dbReference>
<dbReference type="GO" id="GO:0004672">
    <property type="term" value="F:protein kinase activity"/>
    <property type="evidence" value="ECO:0007669"/>
    <property type="project" value="InterPro"/>
</dbReference>
<organism evidence="3 4">
    <name type="scientific">Colletotrichum gloeosporioides</name>
    <name type="common">Anthracnose fungus</name>
    <name type="synonym">Glomerella cingulata</name>
    <dbReference type="NCBI Taxonomy" id="474922"/>
    <lineage>
        <taxon>Eukaryota</taxon>
        <taxon>Fungi</taxon>
        <taxon>Dikarya</taxon>
        <taxon>Ascomycota</taxon>
        <taxon>Pezizomycotina</taxon>
        <taxon>Sordariomycetes</taxon>
        <taxon>Hypocreomycetidae</taxon>
        <taxon>Glomerellales</taxon>
        <taxon>Glomerellaceae</taxon>
        <taxon>Colletotrichum</taxon>
        <taxon>Colletotrichum gloeosporioides species complex</taxon>
    </lineage>
</organism>
<dbReference type="InterPro" id="IPR011009">
    <property type="entry name" value="Kinase-like_dom_sf"/>
</dbReference>
<dbReference type="InterPro" id="IPR010730">
    <property type="entry name" value="HET"/>
</dbReference>
<evidence type="ECO:0000313" key="3">
    <source>
        <dbReference type="EMBL" id="KAF3798440.1"/>
    </source>
</evidence>
<gene>
    <name evidence="3" type="ORF">GCG54_00013180</name>
</gene>
<sequence>MATIESPLPPHSDFQSAFEEPPPSLGDKILERLERSKFDTKQEFLPEGCLDKLINPQALKQELFYEKDILDPKDESLLNFINKNAKKVFATAYCALGGSESTLVATMAYFQSLEFSDKCLPIKDLRTDQTMRNAPAQLPFPFNQLRPRIISRTWAPMRVRNFYQHQWKFLAPIFTRDHFHHILPVDVVLPFVWVNNVVKGGRFSSVYEVEVHRSHLERLDARADGTSARVAVKEILTTDNDEDLRQEIEMNFHLEANALSDIASLQHDHIIERIAAISLDARHYFMFQWADGGNLREFWKENPRPDITPAIVRQSISELRGLADALTALHHFKGEGNYRHGDLKPENVLRFKDGTFVGRLKIADMGLAKRHTEVTDVRRAPTDTKYGTTRYEPPETVTSPLEARSRLYDVWSLGCIILEYIIWLLYGCKELEAFIDGLLADTGSFYFIQRGENRTKAEVHPMVLAWMDYISNDLECSARTAIQDLLALVREKLLVVSLQGDKDTRVAIDTSFVSVTADFPNPTPVGPLRARAAAVVSLLQEIMNRGVGHDDYFLAKRNNLGVRFPSVGIGRKLNHTWDFYVDNTLAEHIIRYCGNHDLDLSLARIRDLCRRCERLDILSSDFSLSDTISHLRRDAQVCGFCRLLLKASEKAGASEHMRLYRIGSILKIDDVPTPLLSLVRNPGGVSGRSSKIQVGYPHIFPSRHEVHFEIIRQWIDDCDISPAHENCRSTETYYLPDKLLDVQDFKVRLVETKDLQDKYFALSHPWGDPEEHSHFCTNTSNIAQHMEGIDYDKLPNTFRDAIYTTRKLGVRYLWIDSLCIVQGPDGDFHKQSKSMHEIFSSAYCVLAASRATGQCDGFLGKRLERDYITFNRGEDMYHICEEIDNFQADVIDGSLNRRGWVLQERVLARRTIYFTETQTYWECGAGVRCETFTKLKSDVASFLGDPKFPRASKSFSRGEIIYHTQALYKQYSSLQLSRIQDRPFAIAGLEKILMRFFCTQGGYGVFDDGKGLLFRSLLWHRPDRGTLNKIRFQSDRQIFVPTWSWMAYEGVIDYLQPTWGGVDWEVNDIRSPWMMAVPTATRNSSNSSSRGGSSIISINAIARDFDTYQAGDDLFFDIPSQYNSQTPGLKCVILARPKPGSTATDLRCYVLLVAPQVNKTSGSLTVFERVGVGRMPESCVSQLDKIEVKLQ</sequence>
<feature type="region of interest" description="Disordered" evidence="1">
    <location>
        <begin position="1"/>
        <end position="25"/>
    </location>
</feature>
<dbReference type="Pfam" id="PF06985">
    <property type="entry name" value="HET"/>
    <property type="match status" value="1"/>
</dbReference>
<dbReference type="InterPro" id="IPR000719">
    <property type="entry name" value="Prot_kinase_dom"/>
</dbReference>
<dbReference type="EMBL" id="WVTB01000095">
    <property type="protein sequence ID" value="KAF3798440.1"/>
    <property type="molecule type" value="Genomic_DNA"/>
</dbReference>
<dbReference type="AlphaFoldDB" id="A0A8H4FE23"/>
<dbReference type="PANTHER" id="PTHR33112">
    <property type="entry name" value="DOMAIN PROTEIN, PUTATIVE-RELATED"/>
    <property type="match status" value="1"/>
</dbReference>
<dbReference type="SMART" id="SM00220">
    <property type="entry name" value="S_TKc"/>
    <property type="match status" value="1"/>
</dbReference>
<evidence type="ECO:0000256" key="1">
    <source>
        <dbReference type="SAM" id="MobiDB-lite"/>
    </source>
</evidence>
<dbReference type="GeneID" id="69020296"/>
<evidence type="ECO:0000259" key="2">
    <source>
        <dbReference type="PROSITE" id="PS50011"/>
    </source>
</evidence>
<dbReference type="SUPFAM" id="SSF56112">
    <property type="entry name" value="Protein kinase-like (PK-like)"/>
    <property type="match status" value="1"/>
</dbReference>